<evidence type="ECO:0000313" key="3">
    <source>
        <dbReference type="Proteomes" id="UP001501671"/>
    </source>
</evidence>
<reference evidence="3" key="1">
    <citation type="journal article" date="2019" name="Int. J. Syst. Evol. Microbiol.">
        <title>The Global Catalogue of Microorganisms (GCM) 10K type strain sequencing project: providing services to taxonomists for standard genome sequencing and annotation.</title>
        <authorList>
            <consortium name="The Broad Institute Genomics Platform"/>
            <consortium name="The Broad Institute Genome Sequencing Center for Infectious Disease"/>
            <person name="Wu L."/>
            <person name="Ma J."/>
        </authorList>
    </citation>
    <scope>NUCLEOTIDE SEQUENCE [LARGE SCALE GENOMIC DNA]</scope>
    <source>
        <strain evidence="3">JCM 17666</strain>
    </source>
</reference>
<evidence type="ECO:0000256" key="1">
    <source>
        <dbReference type="SAM" id="SignalP"/>
    </source>
</evidence>
<accession>A0ABP8HKG4</accession>
<dbReference type="Pfam" id="PF13618">
    <property type="entry name" value="Gluconate_2-dh3"/>
    <property type="match status" value="1"/>
</dbReference>
<keyword evidence="1" id="KW-0732">Signal</keyword>
<protein>
    <submittedName>
        <fullName evidence="2">Gluconate 2-dehydrogenase subunit 3 family protein</fullName>
    </submittedName>
</protein>
<dbReference type="Proteomes" id="UP001501671">
    <property type="component" value="Unassembled WGS sequence"/>
</dbReference>
<proteinExistence type="predicted"/>
<dbReference type="PROSITE" id="PS51318">
    <property type="entry name" value="TAT"/>
    <property type="match status" value="1"/>
</dbReference>
<dbReference type="InterPro" id="IPR027056">
    <property type="entry name" value="Gluconate_2DH_su3"/>
</dbReference>
<feature type="signal peptide" evidence="1">
    <location>
        <begin position="1"/>
        <end position="39"/>
    </location>
</feature>
<feature type="chain" id="PRO_5045829328" evidence="1">
    <location>
        <begin position="40"/>
        <end position="233"/>
    </location>
</feature>
<comment type="caution">
    <text evidence="2">The sequence shown here is derived from an EMBL/GenBank/DDBJ whole genome shotgun (WGS) entry which is preliminary data.</text>
</comment>
<sequence length="233" mass="25098">MSKPGISAPRRMFLRTALASAPAALAAAGAADVLVPAQAAENPPPYTPKFFQEPHWSTLQRLVDVLIPPGDEGPGGLEAGVAEFIDQQMDTPYGQGKLWYMDGPHDPKAPGNMGYQLPYAPRDLYPKALAAFEAAVRQAHGKPFAELDADAREGAVSDLEQGKLALTDDIPAAAFFALLLQNVHEGYFCDPVHGGNKGMAAWKMVGFPGARGDYYDWVDQYSKKYPLGPVSIR</sequence>
<organism evidence="2 3">
    <name type="scientific">Pigmentiphaga soli</name>
    <dbReference type="NCBI Taxonomy" id="1007095"/>
    <lineage>
        <taxon>Bacteria</taxon>
        <taxon>Pseudomonadati</taxon>
        <taxon>Pseudomonadota</taxon>
        <taxon>Betaproteobacteria</taxon>
        <taxon>Burkholderiales</taxon>
        <taxon>Alcaligenaceae</taxon>
        <taxon>Pigmentiphaga</taxon>
    </lineage>
</organism>
<evidence type="ECO:0000313" key="2">
    <source>
        <dbReference type="EMBL" id="GAA4340606.1"/>
    </source>
</evidence>
<dbReference type="EMBL" id="BAABFO010000026">
    <property type="protein sequence ID" value="GAA4340606.1"/>
    <property type="molecule type" value="Genomic_DNA"/>
</dbReference>
<name>A0ABP8HKG4_9BURK</name>
<keyword evidence="3" id="KW-1185">Reference proteome</keyword>
<gene>
    <name evidence="2" type="ORF">GCM10023144_40480</name>
</gene>
<dbReference type="RefSeq" id="WP_345251717.1">
    <property type="nucleotide sequence ID" value="NZ_BAABFO010000026.1"/>
</dbReference>
<dbReference type="InterPro" id="IPR006311">
    <property type="entry name" value="TAT_signal"/>
</dbReference>